<feature type="compositionally biased region" description="Polar residues" evidence="1">
    <location>
        <begin position="314"/>
        <end position="326"/>
    </location>
</feature>
<dbReference type="Pfam" id="PF21647">
    <property type="entry name" value="DUF6857"/>
    <property type="match status" value="1"/>
</dbReference>
<dbReference type="eggNOG" id="ENOG502QV4V">
    <property type="taxonomic scope" value="Eukaryota"/>
</dbReference>
<feature type="domain" description="DUF936" evidence="2">
    <location>
        <begin position="4"/>
        <end position="120"/>
    </location>
</feature>
<gene>
    <name evidence="4" type="ORF">B456_011G139700</name>
</gene>
<accession>A0A0D2T7U0</accession>
<evidence type="ECO:0000256" key="1">
    <source>
        <dbReference type="SAM" id="MobiDB-lite"/>
    </source>
</evidence>
<dbReference type="OrthoDB" id="1908057at2759"/>
<evidence type="ECO:0000313" key="4">
    <source>
        <dbReference type="EMBL" id="KJB71748.1"/>
    </source>
</evidence>
<dbReference type="PANTHER" id="PTHR31928:SF4">
    <property type="entry name" value="OS08G0541500 PROTEIN"/>
    <property type="match status" value="1"/>
</dbReference>
<keyword evidence="5" id="KW-1185">Reference proteome</keyword>
<proteinExistence type="predicted"/>
<dbReference type="Gramene" id="KJB71748">
    <property type="protein sequence ID" value="KJB71748"/>
    <property type="gene ID" value="B456_011G139700"/>
</dbReference>
<protein>
    <recommendedName>
        <fullName evidence="6">DUF936 domain-containing protein</fullName>
    </recommendedName>
</protein>
<feature type="region of interest" description="Disordered" evidence="1">
    <location>
        <begin position="285"/>
        <end position="356"/>
    </location>
</feature>
<dbReference type="InterPro" id="IPR010341">
    <property type="entry name" value="DUF936_pln"/>
</dbReference>
<evidence type="ECO:0000313" key="5">
    <source>
        <dbReference type="Proteomes" id="UP000032304"/>
    </source>
</evidence>
<feature type="compositionally biased region" description="Basic and acidic residues" evidence="1">
    <location>
        <begin position="167"/>
        <end position="176"/>
    </location>
</feature>
<name>A0A0D2T7U0_GOSRA</name>
<dbReference type="InterPro" id="IPR049172">
    <property type="entry name" value="DUF6857_pln"/>
</dbReference>
<feature type="compositionally biased region" description="Polar residues" evidence="1">
    <location>
        <begin position="179"/>
        <end position="193"/>
    </location>
</feature>
<dbReference type="Proteomes" id="UP000032304">
    <property type="component" value="Chromosome 11"/>
</dbReference>
<dbReference type="OMA" id="FANGVKH"/>
<dbReference type="PANTHER" id="PTHR31928">
    <property type="entry name" value="EXPRESSED PROTEIN"/>
    <property type="match status" value="1"/>
</dbReference>
<evidence type="ECO:0000259" key="3">
    <source>
        <dbReference type="Pfam" id="PF21647"/>
    </source>
</evidence>
<feature type="region of interest" description="Disordered" evidence="1">
    <location>
        <begin position="241"/>
        <end position="268"/>
    </location>
</feature>
<dbReference type="AlphaFoldDB" id="A0A0D2T7U0"/>
<feature type="region of interest" description="Disordered" evidence="1">
    <location>
        <begin position="129"/>
        <end position="217"/>
    </location>
</feature>
<feature type="compositionally biased region" description="Basic and acidic residues" evidence="1">
    <location>
        <begin position="286"/>
        <end position="313"/>
    </location>
</feature>
<dbReference type="EMBL" id="CM001750">
    <property type="protein sequence ID" value="KJB71748.1"/>
    <property type="molecule type" value="Genomic_DNA"/>
</dbReference>
<dbReference type="KEGG" id="gra:105776588"/>
<reference evidence="4 5" key="1">
    <citation type="journal article" date="2012" name="Nature">
        <title>Repeated polyploidization of Gossypium genomes and the evolution of spinnable cotton fibres.</title>
        <authorList>
            <person name="Paterson A.H."/>
            <person name="Wendel J.F."/>
            <person name="Gundlach H."/>
            <person name="Guo H."/>
            <person name="Jenkins J."/>
            <person name="Jin D."/>
            <person name="Llewellyn D."/>
            <person name="Showmaker K.C."/>
            <person name="Shu S."/>
            <person name="Udall J."/>
            <person name="Yoo M.J."/>
            <person name="Byers R."/>
            <person name="Chen W."/>
            <person name="Doron-Faigenboim A."/>
            <person name="Duke M.V."/>
            <person name="Gong L."/>
            <person name="Grimwood J."/>
            <person name="Grover C."/>
            <person name="Grupp K."/>
            <person name="Hu G."/>
            <person name="Lee T.H."/>
            <person name="Li J."/>
            <person name="Lin L."/>
            <person name="Liu T."/>
            <person name="Marler B.S."/>
            <person name="Page J.T."/>
            <person name="Roberts A.W."/>
            <person name="Romanel E."/>
            <person name="Sanders W.S."/>
            <person name="Szadkowski E."/>
            <person name="Tan X."/>
            <person name="Tang H."/>
            <person name="Xu C."/>
            <person name="Wang J."/>
            <person name="Wang Z."/>
            <person name="Zhang D."/>
            <person name="Zhang L."/>
            <person name="Ashrafi H."/>
            <person name="Bedon F."/>
            <person name="Bowers J.E."/>
            <person name="Brubaker C.L."/>
            <person name="Chee P.W."/>
            <person name="Das S."/>
            <person name="Gingle A.R."/>
            <person name="Haigler C.H."/>
            <person name="Harker D."/>
            <person name="Hoffmann L.V."/>
            <person name="Hovav R."/>
            <person name="Jones D.C."/>
            <person name="Lemke C."/>
            <person name="Mansoor S."/>
            <person name="ur Rahman M."/>
            <person name="Rainville L.N."/>
            <person name="Rambani A."/>
            <person name="Reddy U.K."/>
            <person name="Rong J.K."/>
            <person name="Saranga Y."/>
            <person name="Scheffler B.E."/>
            <person name="Scheffler J.A."/>
            <person name="Stelly D.M."/>
            <person name="Triplett B.A."/>
            <person name="Van Deynze A."/>
            <person name="Vaslin M.F."/>
            <person name="Waghmare V.N."/>
            <person name="Walford S.A."/>
            <person name="Wright R.J."/>
            <person name="Zaki E.A."/>
            <person name="Zhang T."/>
            <person name="Dennis E.S."/>
            <person name="Mayer K.F."/>
            <person name="Peterson D.G."/>
            <person name="Rokhsar D.S."/>
            <person name="Wang X."/>
            <person name="Schmutz J."/>
        </authorList>
    </citation>
    <scope>NUCLEOTIDE SEQUENCE [LARGE SCALE GENOMIC DNA]</scope>
</reference>
<organism evidence="4 5">
    <name type="scientific">Gossypium raimondii</name>
    <name type="common">Peruvian cotton</name>
    <name type="synonym">Gossypium klotzschianum subsp. raimondii</name>
    <dbReference type="NCBI Taxonomy" id="29730"/>
    <lineage>
        <taxon>Eukaryota</taxon>
        <taxon>Viridiplantae</taxon>
        <taxon>Streptophyta</taxon>
        <taxon>Embryophyta</taxon>
        <taxon>Tracheophyta</taxon>
        <taxon>Spermatophyta</taxon>
        <taxon>Magnoliopsida</taxon>
        <taxon>eudicotyledons</taxon>
        <taxon>Gunneridae</taxon>
        <taxon>Pentapetalae</taxon>
        <taxon>rosids</taxon>
        <taxon>malvids</taxon>
        <taxon>Malvales</taxon>
        <taxon>Malvaceae</taxon>
        <taxon>Malvoideae</taxon>
        <taxon>Gossypium</taxon>
    </lineage>
</organism>
<evidence type="ECO:0008006" key="6">
    <source>
        <dbReference type="Google" id="ProtNLM"/>
    </source>
</evidence>
<feature type="domain" description="DUF6857" evidence="3">
    <location>
        <begin position="396"/>
        <end position="725"/>
    </location>
</feature>
<dbReference type="Pfam" id="PF06075">
    <property type="entry name" value="DUF936"/>
    <property type="match status" value="1"/>
</dbReference>
<evidence type="ECO:0000259" key="2">
    <source>
        <dbReference type="Pfam" id="PF06075"/>
    </source>
</evidence>
<sequence>MANLVPGVLLKLLQHMNTDVKVAGEHRSSLLQVVSIVPALAGGELFPNQGFYLKVSDSSHATYVSLPDEHDDLILSDKIQLGQFIHVDRLESASPVPILHGVRPVPGRHPCVGSPEDIVATHSLGFLNNGSKNGSGISKPGEKVKSPSKQVSGEKDKSVGSRSNGGAREDQLDKKMASLTRSKSQSTKPTLTSDTKKEPLGKLKVLSSRSIPSSPTSCYSLPTSFEKFASGIKQQAEIKALRKGSPKVGSMEKPSSLHGTSPTGKKVPVIRTLVQGIELGAKALRKSWEGNLEVKGRDHSKPRASKHDIKQESRSTSVPRKSTSSEKLLPKEENKLQTSTRSLKEESKSPVSTKKVMPNGMLDEQEIPNKPRTYIGKKSGDLSSNGGLGNLVKVPINSKRLTDGSVSWGTLPSSLSKLGKEVMKHRDAAQTAAIEAVQEAAASESLLRCLSLYSDLTTSAKEDNPQPAVDQFLTLHARLSNVRMIADSLLKTIPVGSSPESEGNPSEEAVKVALDRRKYAASWVQAALATNLSSFSVFTKEHNSITSHASASVQSQKTIPANQNILILENSAKNASAKAQGKTRPVIVSKLVAQGVLRKAGDVSGLGPKVPVQPPPEWTRGNGLDEAVDLAEMLRMESQDWFLGFVEKFLDADVDTSALSDNDQIAGMLTQLKSVNDWLDEISSSKDEGEGEETTPHVSSETIDRLRKKIYEYLLTHVESAAAALGGGGSQPLPPIRAAETKSKK</sequence>
<feature type="compositionally biased region" description="Low complexity" evidence="1">
    <location>
        <begin position="207"/>
        <end position="217"/>
    </location>
</feature>
<feature type="region of interest" description="Disordered" evidence="1">
    <location>
        <begin position="724"/>
        <end position="745"/>
    </location>
</feature>
<dbReference type="STRING" id="29730.A0A0D2T7U0"/>
<dbReference type="InterPro" id="IPR048297">
    <property type="entry name" value="DUF936_dom_pln"/>
</dbReference>